<dbReference type="EMBL" id="JBAHYK010000511">
    <property type="protein sequence ID" value="KAL0573378.1"/>
    <property type="molecule type" value="Genomic_DNA"/>
</dbReference>
<protein>
    <submittedName>
        <fullName evidence="2">Uncharacterized protein</fullName>
    </submittedName>
</protein>
<name>A0ABR3FDQ9_9AGAR</name>
<reference evidence="2 3" key="1">
    <citation type="submission" date="2024-02" db="EMBL/GenBank/DDBJ databases">
        <title>A draft genome for the cacao thread blight pathogen Marasmius crinis-equi.</title>
        <authorList>
            <person name="Cohen S.P."/>
            <person name="Baruah I.K."/>
            <person name="Amoako-Attah I."/>
            <person name="Bukari Y."/>
            <person name="Meinhardt L.W."/>
            <person name="Bailey B.A."/>
        </authorList>
    </citation>
    <scope>NUCLEOTIDE SEQUENCE [LARGE SCALE GENOMIC DNA]</scope>
    <source>
        <strain evidence="2 3">GH-76</strain>
    </source>
</reference>
<keyword evidence="3" id="KW-1185">Reference proteome</keyword>
<evidence type="ECO:0000313" key="3">
    <source>
        <dbReference type="Proteomes" id="UP001465976"/>
    </source>
</evidence>
<sequence length="298" mass="32606">MPPKRSTRASAKPKTTSSKVSDVATSAIASNLNVVSLKRKSAEETLVNVKQVKKKNKTDAATQHVDLDSVAEKVLETVNEAKSVKAGQSNSNSASSSPLFTGGAFDIYAMPLPFLQKALTSIPNRKEDYAALYSNILEFQAKDDNSGQLAIHIPASTNGYGRLASKALAEPLGDEPYDIGLASIKRRVDLEFTANEKSQFWPSDAIPKGEGIFARLVLTREMCYVSSVLGEFKMCTTPVWKDDERDMIYQGVLPFSDHYSSLLQRKGHGSGKDYISAFWLVPSKETKELECSDVSRLA</sequence>
<accession>A0ABR3FDQ9</accession>
<dbReference type="Proteomes" id="UP001465976">
    <property type="component" value="Unassembled WGS sequence"/>
</dbReference>
<evidence type="ECO:0000256" key="1">
    <source>
        <dbReference type="SAM" id="MobiDB-lite"/>
    </source>
</evidence>
<feature type="region of interest" description="Disordered" evidence="1">
    <location>
        <begin position="1"/>
        <end position="22"/>
    </location>
</feature>
<feature type="compositionally biased region" description="Polar residues" evidence="1">
    <location>
        <begin position="13"/>
        <end position="22"/>
    </location>
</feature>
<comment type="caution">
    <text evidence="2">The sequence shown here is derived from an EMBL/GenBank/DDBJ whole genome shotgun (WGS) entry which is preliminary data.</text>
</comment>
<organism evidence="2 3">
    <name type="scientific">Marasmius crinis-equi</name>
    <dbReference type="NCBI Taxonomy" id="585013"/>
    <lineage>
        <taxon>Eukaryota</taxon>
        <taxon>Fungi</taxon>
        <taxon>Dikarya</taxon>
        <taxon>Basidiomycota</taxon>
        <taxon>Agaricomycotina</taxon>
        <taxon>Agaricomycetes</taxon>
        <taxon>Agaricomycetidae</taxon>
        <taxon>Agaricales</taxon>
        <taxon>Marasmiineae</taxon>
        <taxon>Marasmiaceae</taxon>
        <taxon>Marasmius</taxon>
    </lineage>
</organism>
<evidence type="ECO:0000313" key="2">
    <source>
        <dbReference type="EMBL" id="KAL0573378.1"/>
    </source>
</evidence>
<gene>
    <name evidence="2" type="ORF">V5O48_008575</name>
</gene>
<proteinExistence type="predicted"/>